<dbReference type="STRING" id="1121451.DESAM_21247"/>
<name>L0R9S2_9BACT</name>
<dbReference type="HOGENOM" id="CLU_3288488_0_0_7"/>
<keyword evidence="2" id="KW-1185">Reference proteome</keyword>
<reference evidence="1 2" key="1">
    <citation type="submission" date="2012-10" db="EMBL/GenBank/DDBJ databases">
        <authorList>
            <person name="Genoscope - CEA"/>
        </authorList>
    </citation>
    <scope>NUCLEOTIDE SEQUENCE [LARGE SCALE GENOMIC DNA]</scope>
    <source>
        <strain evidence="2">AM13 / DSM 14728</strain>
    </source>
</reference>
<organism evidence="1 2">
    <name type="scientific">Maridesulfovibrio hydrothermalis AM13 = DSM 14728</name>
    <dbReference type="NCBI Taxonomy" id="1121451"/>
    <lineage>
        <taxon>Bacteria</taxon>
        <taxon>Pseudomonadati</taxon>
        <taxon>Thermodesulfobacteriota</taxon>
        <taxon>Desulfovibrionia</taxon>
        <taxon>Desulfovibrionales</taxon>
        <taxon>Desulfovibrionaceae</taxon>
        <taxon>Maridesulfovibrio</taxon>
    </lineage>
</organism>
<gene>
    <name evidence="1" type="ORF">DESAM_21247</name>
</gene>
<dbReference type="KEGG" id="dhy:DESAM_21247"/>
<dbReference type="AlphaFoldDB" id="L0R9S2"/>
<dbReference type="Proteomes" id="UP000010808">
    <property type="component" value="Chromosome"/>
</dbReference>
<sequence>MFFTFTSHYQSINHTITGKLNSNIFKIINKKNTNTEANSC</sequence>
<evidence type="ECO:0000313" key="1">
    <source>
        <dbReference type="EMBL" id="CCO23528.1"/>
    </source>
</evidence>
<evidence type="ECO:0000313" key="2">
    <source>
        <dbReference type="Proteomes" id="UP000010808"/>
    </source>
</evidence>
<protein>
    <submittedName>
        <fullName evidence="1">Uncharacterized protein</fullName>
    </submittedName>
</protein>
<dbReference type="EMBL" id="FO203522">
    <property type="protein sequence ID" value="CCO23528.1"/>
    <property type="molecule type" value="Genomic_DNA"/>
</dbReference>
<accession>L0R9S2</accession>
<proteinExistence type="predicted"/>